<gene>
    <name evidence="1" type="ORF">QLX08_001364</name>
</gene>
<protein>
    <submittedName>
        <fullName evidence="1">Uncharacterized protein</fullName>
    </submittedName>
</protein>
<proteinExistence type="predicted"/>
<evidence type="ECO:0000313" key="2">
    <source>
        <dbReference type="Proteomes" id="UP001432146"/>
    </source>
</evidence>
<dbReference type="AlphaFoldDB" id="A0AAW1AF57"/>
<dbReference type="Proteomes" id="UP001432146">
    <property type="component" value="Unassembled WGS sequence"/>
</dbReference>
<accession>A0AAW1AF57</accession>
<keyword evidence="2" id="KW-1185">Reference proteome</keyword>
<name>A0AAW1AF57_9HYME</name>
<reference evidence="1 2" key="1">
    <citation type="submission" date="2024-05" db="EMBL/GenBank/DDBJ databases">
        <title>The nuclear and mitochondrial genome assemblies of Tetragonisca angustula (Apidae: Meliponini), a tiny yet remarkable pollinator in the Neotropics.</title>
        <authorList>
            <person name="Ferrari R."/>
            <person name="Ricardo P.C."/>
            <person name="Dias F.C."/>
            <person name="Araujo N.S."/>
            <person name="Soares D.O."/>
            <person name="Zhou Q.-S."/>
            <person name="Zhu C.-D."/>
            <person name="Coutinho L."/>
            <person name="Airas M.C."/>
            <person name="Batista T.M."/>
        </authorList>
    </citation>
    <scope>NUCLEOTIDE SEQUENCE [LARGE SCALE GENOMIC DNA]</scope>
    <source>
        <strain evidence="1">ASF017062</strain>
        <tissue evidence="1">Abdomen</tissue>
    </source>
</reference>
<organism evidence="1 2">
    <name type="scientific">Tetragonisca angustula</name>
    <dbReference type="NCBI Taxonomy" id="166442"/>
    <lineage>
        <taxon>Eukaryota</taxon>
        <taxon>Metazoa</taxon>
        <taxon>Ecdysozoa</taxon>
        <taxon>Arthropoda</taxon>
        <taxon>Hexapoda</taxon>
        <taxon>Insecta</taxon>
        <taxon>Pterygota</taxon>
        <taxon>Neoptera</taxon>
        <taxon>Endopterygota</taxon>
        <taxon>Hymenoptera</taxon>
        <taxon>Apocrita</taxon>
        <taxon>Aculeata</taxon>
        <taxon>Apoidea</taxon>
        <taxon>Anthophila</taxon>
        <taxon>Apidae</taxon>
        <taxon>Tetragonisca</taxon>
    </lineage>
</organism>
<comment type="caution">
    <text evidence="1">The sequence shown here is derived from an EMBL/GenBank/DDBJ whole genome shotgun (WGS) entry which is preliminary data.</text>
</comment>
<dbReference type="EMBL" id="JAWNGG020000017">
    <property type="protein sequence ID" value="KAK9308754.1"/>
    <property type="molecule type" value="Genomic_DNA"/>
</dbReference>
<sequence>MTLERYRTGALKRDVYAIEAMPAWLERISSKYSLVTAGRPGFRADFRTSPHRYGFFLARNAWYQLCSRTVRRCYLVGNAFSPASSRISQQIRSYIHSFK</sequence>
<evidence type="ECO:0000313" key="1">
    <source>
        <dbReference type="EMBL" id="KAK9308754.1"/>
    </source>
</evidence>